<dbReference type="WBParaSite" id="JU765_v2.g6534.t1">
    <property type="protein sequence ID" value="JU765_v2.g6534.t1"/>
    <property type="gene ID" value="JU765_v2.g6534"/>
</dbReference>
<dbReference type="Proteomes" id="UP000887576">
    <property type="component" value="Unplaced"/>
</dbReference>
<organism evidence="1 2">
    <name type="scientific">Panagrolaimus sp. JU765</name>
    <dbReference type="NCBI Taxonomy" id="591449"/>
    <lineage>
        <taxon>Eukaryota</taxon>
        <taxon>Metazoa</taxon>
        <taxon>Ecdysozoa</taxon>
        <taxon>Nematoda</taxon>
        <taxon>Chromadorea</taxon>
        <taxon>Rhabditida</taxon>
        <taxon>Tylenchina</taxon>
        <taxon>Panagrolaimomorpha</taxon>
        <taxon>Panagrolaimoidea</taxon>
        <taxon>Panagrolaimidae</taxon>
        <taxon>Panagrolaimus</taxon>
    </lineage>
</organism>
<name>A0AC34RFR8_9BILA</name>
<proteinExistence type="predicted"/>
<accession>A0AC34RFR8</accession>
<evidence type="ECO:0000313" key="2">
    <source>
        <dbReference type="WBParaSite" id="JU765_v2.g6534.t1"/>
    </source>
</evidence>
<sequence length="361" mass="41331">MKKLFLVLVSCYLFDLVICGGVEVNLATDGAIGTKKKPEDAIPVIEIRGEGKPMTAAQIRQLEELSNDAIPVIEIRGEGKPMTAAQIRQLEELSNGGPLDIKVEKTWRPHECPRAAKRLDFVTFGYKGYLEDGKRFDHTYQPGRGPVRIQLGTGMVMPGLDKGLRGMCDTELRKVSVPYRLSRKNKSKVWKNIPNDEHWLVFNIEMITVEEWTLEKQFSFMDLNNDTFLTETELVKFAEKMRKEFGKTWSNEDIDNVHAAKYYIKYFDINKDEKISFDEFSKVMKRDMAKMEIAAKEKTEVQIKNKKQQEKEGRKRDPGLAWILDFNNDGIVSVEESESADQVLQEDPVILPVFGDGKDEL</sequence>
<protein>
    <submittedName>
        <fullName evidence="2">Peptidylprolyl isomerase</fullName>
    </submittedName>
</protein>
<evidence type="ECO:0000313" key="1">
    <source>
        <dbReference type="Proteomes" id="UP000887576"/>
    </source>
</evidence>
<reference evidence="2" key="1">
    <citation type="submission" date="2022-11" db="UniProtKB">
        <authorList>
            <consortium name="WormBaseParasite"/>
        </authorList>
    </citation>
    <scope>IDENTIFICATION</scope>
</reference>